<dbReference type="EC" id="4.98.1.1" evidence="7 8"/>
<dbReference type="STRING" id="1254432.SCE1572_10595"/>
<dbReference type="Gene3D" id="3.40.50.1400">
    <property type="match status" value="2"/>
</dbReference>
<dbReference type="KEGG" id="scu:SCE1572_10595"/>
<reference evidence="9 10" key="1">
    <citation type="journal article" date="2013" name="Sci. Rep.">
        <title>Extraordinary expansion of a Sorangium cellulosum genome from an alkaline milieu.</title>
        <authorList>
            <person name="Han K."/>
            <person name="Li Z.F."/>
            <person name="Peng R."/>
            <person name="Zhu L.P."/>
            <person name="Zhou T."/>
            <person name="Wang L.G."/>
            <person name="Li S.G."/>
            <person name="Zhang X.B."/>
            <person name="Hu W."/>
            <person name="Wu Z.H."/>
            <person name="Qin N."/>
            <person name="Li Y.Z."/>
        </authorList>
    </citation>
    <scope>NUCLEOTIDE SEQUENCE [LARGE SCALE GENOMIC DNA]</scope>
    <source>
        <strain evidence="9 10">So0157-2</strain>
    </source>
</reference>
<evidence type="ECO:0000256" key="6">
    <source>
        <dbReference type="ARBA" id="ARBA00024536"/>
    </source>
</evidence>
<keyword evidence="2 7" id="KW-0408">Iron</keyword>
<dbReference type="EMBL" id="CP003969">
    <property type="protein sequence ID" value="AGP34917.1"/>
    <property type="molecule type" value="Genomic_DNA"/>
</dbReference>
<dbReference type="AlphaFoldDB" id="S4XP09"/>
<evidence type="ECO:0000256" key="1">
    <source>
        <dbReference type="ARBA" id="ARBA00007718"/>
    </source>
</evidence>
<dbReference type="OrthoDB" id="9809741at2"/>
<dbReference type="GO" id="GO:0005737">
    <property type="term" value="C:cytoplasm"/>
    <property type="evidence" value="ECO:0007669"/>
    <property type="project" value="UniProtKB-SubCell"/>
</dbReference>
<evidence type="ECO:0000256" key="3">
    <source>
        <dbReference type="ARBA" id="ARBA00023133"/>
    </source>
</evidence>
<keyword evidence="7" id="KW-0479">Metal-binding</keyword>
<evidence type="ECO:0000256" key="2">
    <source>
        <dbReference type="ARBA" id="ARBA00023004"/>
    </source>
</evidence>
<comment type="pathway">
    <text evidence="7 8">Porphyrin-containing compound metabolism; protoheme biosynthesis; protoheme from protoporphyrin-IX: step 1/1.</text>
</comment>
<evidence type="ECO:0000313" key="9">
    <source>
        <dbReference type="EMBL" id="AGP34917.1"/>
    </source>
</evidence>
<keyword evidence="5 7" id="KW-0627">Porphyrin biosynthesis</keyword>
<proteinExistence type="inferred from homology"/>
<comment type="catalytic activity">
    <reaction evidence="7 8">
        <text>heme b + 2 H(+) = protoporphyrin IX + Fe(2+)</text>
        <dbReference type="Rhea" id="RHEA:22584"/>
        <dbReference type="ChEBI" id="CHEBI:15378"/>
        <dbReference type="ChEBI" id="CHEBI:29033"/>
        <dbReference type="ChEBI" id="CHEBI:57306"/>
        <dbReference type="ChEBI" id="CHEBI:60344"/>
        <dbReference type="EC" id="4.98.1.1"/>
    </reaction>
</comment>
<evidence type="ECO:0000256" key="4">
    <source>
        <dbReference type="ARBA" id="ARBA00023239"/>
    </source>
</evidence>
<name>S4XP09_SORCE</name>
<dbReference type="UniPathway" id="UPA00252">
    <property type="reaction ID" value="UER00325"/>
</dbReference>
<keyword evidence="7 8" id="KW-0963">Cytoplasm</keyword>
<dbReference type="HOGENOM" id="CLU_018884_2_1_7"/>
<dbReference type="CDD" id="cd00419">
    <property type="entry name" value="Ferrochelatase_C"/>
    <property type="match status" value="1"/>
</dbReference>
<dbReference type="RefSeq" id="WP_020734098.1">
    <property type="nucleotide sequence ID" value="NC_021658.1"/>
</dbReference>
<dbReference type="Proteomes" id="UP000014803">
    <property type="component" value="Chromosome"/>
</dbReference>
<feature type="binding site" evidence="7">
    <location>
        <position position="168"/>
    </location>
    <ligand>
        <name>Fe(2+)</name>
        <dbReference type="ChEBI" id="CHEBI:29033"/>
    </ligand>
</feature>
<dbReference type="HAMAP" id="MF_00323">
    <property type="entry name" value="Ferrochelatase"/>
    <property type="match status" value="1"/>
</dbReference>
<dbReference type="InterPro" id="IPR019772">
    <property type="entry name" value="Ferrochelatase_AS"/>
</dbReference>
<evidence type="ECO:0000256" key="8">
    <source>
        <dbReference type="RuleBase" id="RU000607"/>
    </source>
</evidence>
<dbReference type="InterPro" id="IPR033644">
    <property type="entry name" value="Ferrochelatase_C"/>
</dbReference>
<evidence type="ECO:0000256" key="7">
    <source>
        <dbReference type="HAMAP-Rule" id="MF_00323"/>
    </source>
</evidence>
<evidence type="ECO:0000313" key="10">
    <source>
        <dbReference type="Proteomes" id="UP000014803"/>
    </source>
</evidence>
<dbReference type="PANTHER" id="PTHR11108:SF1">
    <property type="entry name" value="FERROCHELATASE, MITOCHONDRIAL"/>
    <property type="match status" value="1"/>
</dbReference>
<keyword evidence="3 7" id="KW-0350">Heme biosynthesis</keyword>
<comment type="function">
    <text evidence="7 8">Catalyzes the ferrous insertion into protoporphyrin IX.</text>
</comment>
<dbReference type="PANTHER" id="PTHR11108">
    <property type="entry name" value="FERROCHELATASE"/>
    <property type="match status" value="1"/>
</dbReference>
<gene>
    <name evidence="7" type="primary">hemH</name>
    <name evidence="9" type="ORF">SCE1572_10595</name>
</gene>
<sequence length="300" mass="32561">MTTAVLLSCHGTVERLDDLPAFLANIRRGRPAPPELIEEVRRRFERIGGSPLMRITQAQADALAARLGLPVAIAGRLFHPYPGEVLASLHASGVRRVVSLPLAPQSVDVYHAVVRDAAAKQGGVEVRCVPAWGLEPALIDAFVEVIDEALARFPEEHRARVAVILSAHSLPQRIIDAGDPYERQFRAMAAEVERRVAPRGNPVLVAFQSQGMTGDAWLGPDLRSTFEALAARGAREALVAPIGFVADHVETLYDLDVEAHVIAREAGLVRLERAPAVNTRPRFIDALEALVRRELAPAAP</sequence>
<dbReference type="PROSITE" id="PS00534">
    <property type="entry name" value="FERROCHELATASE"/>
    <property type="match status" value="1"/>
</dbReference>
<accession>S4XP09</accession>
<dbReference type="Pfam" id="PF00762">
    <property type="entry name" value="Ferrochelatase"/>
    <property type="match status" value="1"/>
</dbReference>
<dbReference type="GO" id="GO:0004325">
    <property type="term" value="F:ferrochelatase activity"/>
    <property type="evidence" value="ECO:0007669"/>
    <property type="project" value="UniProtKB-UniRule"/>
</dbReference>
<evidence type="ECO:0000256" key="5">
    <source>
        <dbReference type="ARBA" id="ARBA00023244"/>
    </source>
</evidence>
<comment type="similarity">
    <text evidence="1 7 8">Belongs to the ferrochelatase family.</text>
</comment>
<dbReference type="PATRIC" id="fig|1254432.3.peg.2372"/>
<keyword evidence="4 7" id="KW-0456">Lyase</keyword>
<feature type="binding site" evidence="7">
    <location>
        <position position="250"/>
    </location>
    <ligand>
        <name>Fe(2+)</name>
        <dbReference type="ChEBI" id="CHEBI:29033"/>
    </ligand>
</feature>
<dbReference type="GO" id="GO:0046872">
    <property type="term" value="F:metal ion binding"/>
    <property type="evidence" value="ECO:0007669"/>
    <property type="project" value="UniProtKB-KW"/>
</dbReference>
<comment type="catalytic activity">
    <reaction evidence="6">
        <text>Fe-coproporphyrin III + 2 H(+) = coproporphyrin III + Fe(2+)</text>
        <dbReference type="Rhea" id="RHEA:49572"/>
        <dbReference type="ChEBI" id="CHEBI:15378"/>
        <dbReference type="ChEBI" id="CHEBI:29033"/>
        <dbReference type="ChEBI" id="CHEBI:68438"/>
        <dbReference type="ChEBI" id="CHEBI:131725"/>
        <dbReference type="EC" id="4.99.1.9"/>
    </reaction>
    <physiologicalReaction direction="right-to-left" evidence="6">
        <dbReference type="Rhea" id="RHEA:49574"/>
    </physiologicalReaction>
</comment>
<dbReference type="eggNOG" id="COG0276">
    <property type="taxonomic scope" value="Bacteria"/>
</dbReference>
<dbReference type="NCBIfam" id="TIGR00109">
    <property type="entry name" value="hemH"/>
    <property type="match status" value="1"/>
</dbReference>
<protein>
    <recommendedName>
        <fullName evidence="7 8">Ferrochelatase</fullName>
        <ecNumber evidence="7 8">4.98.1.1</ecNumber>
    </recommendedName>
    <alternativeName>
        <fullName evidence="7">Heme synthase</fullName>
    </alternativeName>
    <alternativeName>
        <fullName evidence="7">Protoheme ferro-lyase</fullName>
    </alternativeName>
</protein>
<comment type="subcellular location">
    <subcellularLocation>
        <location evidence="7 8">Cytoplasm</location>
    </subcellularLocation>
</comment>
<dbReference type="GO" id="GO:0006783">
    <property type="term" value="P:heme biosynthetic process"/>
    <property type="evidence" value="ECO:0007669"/>
    <property type="project" value="UniProtKB-UniRule"/>
</dbReference>
<dbReference type="SUPFAM" id="SSF53800">
    <property type="entry name" value="Chelatase"/>
    <property type="match status" value="1"/>
</dbReference>
<organism evidence="9 10">
    <name type="scientific">Sorangium cellulosum So0157-2</name>
    <dbReference type="NCBI Taxonomy" id="1254432"/>
    <lineage>
        <taxon>Bacteria</taxon>
        <taxon>Pseudomonadati</taxon>
        <taxon>Myxococcota</taxon>
        <taxon>Polyangia</taxon>
        <taxon>Polyangiales</taxon>
        <taxon>Polyangiaceae</taxon>
        <taxon>Sorangium</taxon>
    </lineage>
</organism>
<dbReference type="InterPro" id="IPR001015">
    <property type="entry name" value="Ferrochelatase"/>
</dbReference>